<keyword evidence="3" id="KW-1185">Reference proteome</keyword>
<protein>
    <submittedName>
        <fullName evidence="2">Multidrug efflux pump subunit AcrB</fullName>
    </submittedName>
</protein>
<keyword evidence="1" id="KW-0472">Membrane</keyword>
<organism evidence="2 3">
    <name type="scientific">Nonomuraea rubra</name>
    <dbReference type="NCBI Taxonomy" id="46180"/>
    <lineage>
        <taxon>Bacteria</taxon>
        <taxon>Bacillati</taxon>
        <taxon>Actinomycetota</taxon>
        <taxon>Actinomycetes</taxon>
        <taxon>Streptosporangiales</taxon>
        <taxon>Streptosporangiaceae</taxon>
        <taxon>Nonomuraea</taxon>
    </lineage>
</organism>
<accession>A0A7X0U4I6</accession>
<dbReference type="AlphaFoldDB" id="A0A7X0U4I6"/>
<dbReference type="Proteomes" id="UP000565579">
    <property type="component" value="Unassembled WGS sequence"/>
</dbReference>
<proteinExistence type="predicted"/>
<comment type="caution">
    <text evidence="2">The sequence shown here is derived from an EMBL/GenBank/DDBJ whole genome shotgun (WGS) entry which is preliminary data.</text>
</comment>
<sequence>MTKADDTSEPAPRLNLLDFYTGRSTLRNVGTVGVVAGLLLAVIQLNSDRDPLWVMFFLALAAIGALIRIEAAIRDARR</sequence>
<reference evidence="2 3" key="1">
    <citation type="submission" date="2020-08" db="EMBL/GenBank/DDBJ databases">
        <title>Sequencing the genomes of 1000 actinobacteria strains.</title>
        <authorList>
            <person name="Klenk H.-P."/>
        </authorList>
    </citation>
    <scope>NUCLEOTIDE SEQUENCE [LARGE SCALE GENOMIC DNA]</scope>
    <source>
        <strain evidence="2 3">DSM 43768</strain>
    </source>
</reference>
<feature type="transmembrane region" description="Helical" evidence="1">
    <location>
        <begin position="51"/>
        <end position="69"/>
    </location>
</feature>
<gene>
    <name evidence="2" type="ORF">HD593_009374</name>
</gene>
<dbReference type="RefSeq" id="WP_185109287.1">
    <property type="nucleotide sequence ID" value="NZ_BAAAXY010000215.1"/>
</dbReference>
<keyword evidence="1" id="KW-0812">Transmembrane</keyword>
<dbReference type="EMBL" id="JACHMI010000001">
    <property type="protein sequence ID" value="MBB6554579.1"/>
    <property type="molecule type" value="Genomic_DNA"/>
</dbReference>
<feature type="transmembrane region" description="Helical" evidence="1">
    <location>
        <begin position="26"/>
        <end position="45"/>
    </location>
</feature>
<evidence type="ECO:0000313" key="2">
    <source>
        <dbReference type="EMBL" id="MBB6554579.1"/>
    </source>
</evidence>
<keyword evidence="1" id="KW-1133">Transmembrane helix</keyword>
<evidence type="ECO:0000313" key="3">
    <source>
        <dbReference type="Proteomes" id="UP000565579"/>
    </source>
</evidence>
<name>A0A7X0U4I6_9ACTN</name>
<evidence type="ECO:0000256" key="1">
    <source>
        <dbReference type="SAM" id="Phobius"/>
    </source>
</evidence>